<sequence length="844" mass="96267">MSTLHQSFIVYLSLTGLPLTGSFEDSFVVRPITMSYVYKHTQRDPGFRAAQSANGPAHVHTAGERSTQPQLEFPQDLVIGTKDGYYLVSKFYSGIMTSAIGDCIDVCDQDTFAHILLTLSEGGGFSLQLARRLLSKEISHIDEDGKGAALRGNNLCSRFEAVYLRSIGTDYVKTLLLPLIKSVVRDEGLDLEVDPIKCPSVEEQNKNCMELIQKADTFLDRILHPESLNSMPREIRAVADWIYREVRDQFREDSINIVAGFIMLRDRYICSAIVLPESWSIPAGVVSPKARRNLVLIAKVIQNISNSRTEQKKKEDYMEQLRDFTDANRLRMGSYLMRVCSDPTDLTGLDPWRDLEQSRRNPVAVQASVDVQTLFALHKLLYLYKEKVLEAVKQVSNGKPEIEEKAQDFINVLEALCHSPEDRNRIQKGASLKGSKETKILVDPSAEDPELLASMQAAKFLYPGGPDKTGTPVFYVILSRMKPEFREEEAMSTLARYIRSTMDGVVLKSPYSIVADVGTSSGTWRRYVQHLVFNLFGVLDRRYKKNIQNLWIVHPSVLSSAIINLASSVVSKKTRRKIKNVYQWKDLTKYIDPQDINLPDKSRIYITRCVFPLCSLMTQDRYYSVVKVNHKGKRQQRVIKFTRNSILNIDEHQIQNEKPLSSIRRIIAPNDTAELLLQFEPPISKSPRRHTARFNFKAVSEDALIRRYIFPSQHDRGELLKDIFTIAYQYGLFIESQTFRITKINPVGKRQDRVLKFTVDSLLNLDDGGRIHSEFSYSSIESAVADAHGHIVWKLRDGPKLRKLLCKNLSETQLLLRTFTEAITVHELEVRKEDRELRKGSIPL</sequence>
<dbReference type="InterPro" id="IPR039360">
    <property type="entry name" value="Ras_GTPase"/>
</dbReference>
<dbReference type="GO" id="GO:0005096">
    <property type="term" value="F:GTPase activator activity"/>
    <property type="evidence" value="ECO:0007669"/>
    <property type="project" value="UniProtKB-KW"/>
</dbReference>
<dbReference type="SUPFAM" id="SSF52087">
    <property type="entry name" value="CRAL/TRIO domain"/>
    <property type="match status" value="1"/>
</dbReference>
<gene>
    <name evidence="5" type="ORF">PROFUN_02234</name>
</gene>
<organism evidence="5 6">
    <name type="scientific">Planoprotostelium fungivorum</name>
    <dbReference type="NCBI Taxonomy" id="1890364"/>
    <lineage>
        <taxon>Eukaryota</taxon>
        <taxon>Amoebozoa</taxon>
        <taxon>Evosea</taxon>
        <taxon>Variosea</taxon>
        <taxon>Cavosteliida</taxon>
        <taxon>Cavosteliaceae</taxon>
        <taxon>Planoprotostelium</taxon>
    </lineage>
</organism>
<feature type="chain" id="PRO_5015157758" evidence="2">
    <location>
        <begin position="23"/>
        <end position="844"/>
    </location>
</feature>
<dbReference type="OrthoDB" id="1562946at2759"/>
<dbReference type="SMART" id="SM00323">
    <property type="entry name" value="RasGAP"/>
    <property type="match status" value="1"/>
</dbReference>
<dbReference type="InterPro" id="IPR001936">
    <property type="entry name" value="RasGAP_dom"/>
</dbReference>
<dbReference type="SUPFAM" id="SSF48350">
    <property type="entry name" value="GTPase activation domain, GAP"/>
    <property type="match status" value="1"/>
</dbReference>
<comment type="caution">
    <text evidence="5">The sequence shown here is derived from an EMBL/GenBank/DDBJ whole genome shotgun (WGS) entry which is preliminary data.</text>
</comment>
<keyword evidence="6" id="KW-1185">Reference proteome</keyword>
<keyword evidence="2" id="KW-0732">Signal</keyword>
<evidence type="ECO:0000256" key="1">
    <source>
        <dbReference type="ARBA" id="ARBA00022468"/>
    </source>
</evidence>
<dbReference type="InterPro" id="IPR008936">
    <property type="entry name" value="Rho_GTPase_activation_prot"/>
</dbReference>
<feature type="domain" description="Ras-GAP" evidence="3">
    <location>
        <begin position="108"/>
        <end position="306"/>
    </location>
</feature>
<dbReference type="Gene3D" id="1.10.506.10">
    <property type="entry name" value="GTPase Activation - p120gap, domain 1"/>
    <property type="match status" value="1"/>
</dbReference>
<dbReference type="Pfam" id="PF13716">
    <property type="entry name" value="CRAL_TRIO_2"/>
    <property type="match status" value="1"/>
</dbReference>
<proteinExistence type="predicted"/>
<dbReference type="PANTHER" id="PTHR10194">
    <property type="entry name" value="RAS GTPASE-ACTIVATING PROTEINS"/>
    <property type="match status" value="1"/>
</dbReference>
<dbReference type="Pfam" id="PF00616">
    <property type="entry name" value="RasGAP"/>
    <property type="match status" value="2"/>
</dbReference>
<dbReference type="AlphaFoldDB" id="A0A2P6NYC1"/>
<dbReference type="Gene3D" id="3.40.525.10">
    <property type="entry name" value="CRAL-TRIO lipid binding domain"/>
    <property type="match status" value="1"/>
</dbReference>
<dbReference type="STRING" id="1890364.A0A2P6NYC1"/>
<dbReference type="InterPro" id="IPR036865">
    <property type="entry name" value="CRAL-TRIO_dom_sf"/>
</dbReference>
<dbReference type="InterPro" id="IPR001251">
    <property type="entry name" value="CRAL-TRIO_dom"/>
</dbReference>
<dbReference type="PANTHER" id="PTHR10194:SF151">
    <property type="entry name" value="NEUROFIBROMIN-A"/>
    <property type="match status" value="1"/>
</dbReference>
<feature type="domain" description="CRAL-TRIO" evidence="4">
    <location>
        <begin position="448"/>
        <end position="601"/>
    </location>
</feature>
<keyword evidence="1" id="KW-0343">GTPase activation</keyword>
<protein>
    <submittedName>
        <fullName evidence="5">Ras GTPase activation domain-containing protein</fullName>
    </submittedName>
</protein>
<feature type="signal peptide" evidence="2">
    <location>
        <begin position="1"/>
        <end position="22"/>
    </location>
</feature>
<dbReference type="CDD" id="cd00170">
    <property type="entry name" value="SEC14"/>
    <property type="match status" value="1"/>
</dbReference>
<dbReference type="PROSITE" id="PS50191">
    <property type="entry name" value="CRAL_TRIO"/>
    <property type="match status" value="1"/>
</dbReference>
<dbReference type="PROSITE" id="PS50018">
    <property type="entry name" value="RAS_GTPASE_ACTIV_2"/>
    <property type="match status" value="1"/>
</dbReference>
<reference evidence="5 6" key="1">
    <citation type="journal article" date="2018" name="Genome Biol. Evol.">
        <title>Multiple Roots of Fruiting Body Formation in Amoebozoa.</title>
        <authorList>
            <person name="Hillmann F."/>
            <person name="Forbes G."/>
            <person name="Novohradska S."/>
            <person name="Ferling I."/>
            <person name="Riege K."/>
            <person name="Groth M."/>
            <person name="Westermann M."/>
            <person name="Marz M."/>
            <person name="Spaller T."/>
            <person name="Winckler T."/>
            <person name="Schaap P."/>
            <person name="Glockner G."/>
        </authorList>
    </citation>
    <scope>NUCLEOTIDE SEQUENCE [LARGE SCALE GENOMIC DNA]</scope>
    <source>
        <strain evidence="5 6">Jena</strain>
    </source>
</reference>
<evidence type="ECO:0000313" key="5">
    <source>
        <dbReference type="EMBL" id="PRP88956.1"/>
    </source>
</evidence>
<dbReference type="Proteomes" id="UP000241769">
    <property type="component" value="Unassembled WGS sequence"/>
</dbReference>
<dbReference type="InParanoid" id="A0A2P6NYC1"/>
<name>A0A2P6NYC1_9EUKA</name>
<accession>A0A2P6NYC1</accession>
<evidence type="ECO:0000259" key="3">
    <source>
        <dbReference type="PROSITE" id="PS50018"/>
    </source>
</evidence>
<evidence type="ECO:0000259" key="4">
    <source>
        <dbReference type="PROSITE" id="PS50191"/>
    </source>
</evidence>
<evidence type="ECO:0000313" key="6">
    <source>
        <dbReference type="Proteomes" id="UP000241769"/>
    </source>
</evidence>
<evidence type="ECO:0000256" key="2">
    <source>
        <dbReference type="SAM" id="SignalP"/>
    </source>
</evidence>
<dbReference type="EMBL" id="MDYQ01000006">
    <property type="protein sequence ID" value="PRP88956.1"/>
    <property type="molecule type" value="Genomic_DNA"/>
</dbReference>